<comment type="caution">
    <text evidence="2">The sequence shown here is derived from an EMBL/GenBank/DDBJ whole genome shotgun (WGS) entry which is preliminary data.</text>
</comment>
<feature type="region of interest" description="Disordered" evidence="1">
    <location>
        <begin position="1"/>
        <end position="38"/>
    </location>
</feature>
<proteinExistence type="predicted"/>
<gene>
    <name evidence="2" type="ORF">BJY01DRAFT_244782</name>
</gene>
<accession>A0ABR4KIA9</accession>
<keyword evidence="3" id="KW-1185">Reference proteome</keyword>
<evidence type="ECO:0000313" key="2">
    <source>
        <dbReference type="EMBL" id="KAL2852004.1"/>
    </source>
</evidence>
<dbReference type="Proteomes" id="UP001610446">
    <property type="component" value="Unassembled WGS sequence"/>
</dbReference>
<evidence type="ECO:0000256" key="1">
    <source>
        <dbReference type="SAM" id="MobiDB-lite"/>
    </source>
</evidence>
<reference evidence="2 3" key="1">
    <citation type="submission" date="2024-07" db="EMBL/GenBank/DDBJ databases">
        <title>Section-level genome sequencing and comparative genomics of Aspergillus sections Usti and Cavernicolus.</title>
        <authorList>
            <consortium name="Lawrence Berkeley National Laboratory"/>
            <person name="Nybo J.L."/>
            <person name="Vesth T.C."/>
            <person name="Theobald S."/>
            <person name="Frisvad J.C."/>
            <person name="Larsen T.O."/>
            <person name="Kjaerboelling I."/>
            <person name="Rothschild-Mancinelli K."/>
            <person name="Lyhne E.K."/>
            <person name="Kogle M.E."/>
            <person name="Barry K."/>
            <person name="Clum A."/>
            <person name="Na H."/>
            <person name="Ledsgaard L."/>
            <person name="Lin J."/>
            <person name="Lipzen A."/>
            <person name="Kuo A."/>
            <person name="Riley R."/>
            <person name="Mondo S."/>
            <person name="Labutti K."/>
            <person name="Haridas S."/>
            <person name="Pangalinan J."/>
            <person name="Salamov A.A."/>
            <person name="Simmons B.A."/>
            <person name="Magnuson J.K."/>
            <person name="Chen J."/>
            <person name="Drula E."/>
            <person name="Henrissat B."/>
            <person name="Wiebenga A."/>
            <person name="Lubbers R.J."/>
            <person name="Gomes A.C."/>
            <person name="Makela M.R."/>
            <person name="Stajich J."/>
            <person name="Grigoriev I.V."/>
            <person name="Mortensen U.H."/>
            <person name="De Vries R.P."/>
            <person name="Baker S.E."/>
            <person name="Andersen M.R."/>
        </authorList>
    </citation>
    <scope>NUCLEOTIDE SEQUENCE [LARGE SCALE GENOMIC DNA]</scope>
    <source>
        <strain evidence="2 3">CBS 123904</strain>
    </source>
</reference>
<name>A0ABR4KIA9_9EURO</name>
<sequence length="357" mass="41221">MESTQNSDAPKKKIPRVSAPERPISSLDPVPSRGDKDISSLDKDRLIRDLSDRLCQANENYDRLLVKYQASSVSDKEGKFRGLSDELHKASEAYNRLHEKHRACRLSSKFFKDSFPICWLNSDGGTWGRDLRDTCIAIDRWVYNYALNEIEDMDKFSKTDKQFTISSLGGYCAQEDVDYLIPRFTEPASYSAPVLFLSMFIIKDLVEQFYRNPFRYRGPDPVAAKHDTRKTQRQVDFAEDMYDLGMKFKKSKALGQDYEFGDSTSEYRESRIWSLVGEVLSKKTAQLLLKDPSKINPVDKAFEQLLKIYRRTAQEAINLSFWDVEPEIHNLDTIGSTFYLESESALVAWRHPVSFFS</sequence>
<evidence type="ECO:0000313" key="3">
    <source>
        <dbReference type="Proteomes" id="UP001610446"/>
    </source>
</evidence>
<protein>
    <submittedName>
        <fullName evidence="2">Uncharacterized protein</fullName>
    </submittedName>
</protein>
<dbReference type="EMBL" id="JBFXLU010000027">
    <property type="protein sequence ID" value="KAL2852004.1"/>
    <property type="molecule type" value="Genomic_DNA"/>
</dbReference>
<organism evidence="2 3">
    <name type="scientific">Aspergillus pseudoustus</name>
    <dbReference type="NCBI Taxonomy" id="1810923"/>
    <lineage>
        <taxon>Eukaryota</taxon>
        <taxon>Fungi</taxon>
        <taxon>Dikarya</taxon>
        <taxon>Ascomycota</taxon>
        <taxon>Pezizomycotina</taxon>
        <taxon>Eurotiomycetes</taxon>
        <taxon>Eurotiomycetidae</taxon>
        <taxon>Eurotiales</taxon>
        <taxon>Aspergillaceae</taxon>
        <taxon>Aspergillus</taxon>
        <taxon>Aspergillus subgen. Nidulantes</taxon>
    </lineage>
</organism>